<dbReference type="RefSeq" id="WP_235703690.1">
    <property type="nucleotide sequence ID" value="NZ_JAKGBZ010000010.1"/>
</dbReference>
<comment type="cofactor">
    <cofactor evidence="5">
        <name>[2Fe-2S] cluster</name>
        <dbReference type="ChEBI" id="CHEBI:190135"/>
    </cofactor>
</comment>
<dbReference type="SUPFAM" id="SSF50022">
    <property type="entry name" value="ISP domain"/>
    <property type="match status" value="1"/>
</dbReference>
<dbReference type="Gene3D" id="2.102.10.10">
    <property type="entry name" value="Rieske [2Fe-2S] iron-sulphur domain"/>
    <property type="match status" value="1"/>
</dbReference>
<name>A0ABS9DUQ1_9PROT</name>
<evidence type="ECO:0000256" key="3">
    <source>
        <dbReference type="ARBA" id="ARBA00023004"/>
    </source>
</evidence>
<comment type="caution">
    <text evidence="8">The sequence shown here is derived from an EMBL/GenBank/DDBJ whole genome shotgun (WGS) entry which is preliminary data.</text>
</comment>
<organism evidence="8 9">
    <name type="scientific">Acidiphilium iwatense</name>
    <dbReference type="NCBI Taxonomy" id="768198"/>
    <lineage>
        <taxon>Bacteria</taxon>
        <taxon>Pseudomonadati</taxon>
        <taxon>Pseudomonadota</taxon>
        <taxon>Alphaproteobacteria</taxon>
        <taxon>Acetobacterales</taxon>
        <taxon>Acidocellaceae</taxon>
        <taxon>Acidiphilium</taxon>
    </lineage>
</organism>
<proteinExistence type="inferred from homology"/>
<dbReference type="PROSITE" id="PS51296">
    <property type="entry name" value="RIESKE"/>
    <property type="match status" value="1"/>
</dbReference>
<dbReference type="PANTHER" id="PTHR21496">
    <property type="entry name" value="FERREDOXIN-RELATED"/>
    <property type="match status" value="1"/>
</dbReference>
<dbReference type="EMBL" id="JAKGBZ010000010">
    <property type="protein sequence ID" value="MCF3946457.1"/>
    <property type="molecule type" value="Genomic_DNA"/>
</dbReference>
<accession>A0ABS9DUQ1</accession>
<dbReference type="InterPro" id="IPR036922">
    <property type="entry name" value="Rieske_2Fe-2S_sf"/>
</dbReference>
<dbReference type="Proteomes" id="UP001521209">
    <property type="component" value="Unassembled WGS sequence"/>
</dbReference>
<keyword evidence="9" id="KW-1185">Reference proteome</keyword>
<keyword evidence="1" id="KW-0001">2Fe-2S</keyword>
<dbReference type="InterPro" id="IPR017941">
    <property type="entry name" value="Rieske_2Fe-2S"/>
</dbReference>
<dbReference type="PANTHER" id="PTHR21496:SF0">
    <property type="entry name" value="RIESKE DOMAIN-CONTAINING PROTEIN"/>
    <property type="match status" value="1"/>
</dbReference>
<evidence type="ECO:0000256" key="1">
    <source>
        <dbReference type="ARBA" id="ARBA00022714"/>
    </source>
</evidence>
<keyword evidence="2" id="KW-0479">Metal-binding</keyword>
<keyword evidence="4" id="KW-0411">Iron-sulfur</keyword>
<evidence type="ECO:0000256" key="6">
    <source>
        <dbReference type="ARBA" id="ARBA00038001"/>
    </source>
</evidence>
<comment type="similarity">
    <text evidence="6">Belongs to the bacterial ring-hydroxylating dioxygenase ferredoxin component family.</text>
</comment>
<reference evidence="8 9" key="1">
    <citation type="submission" date="2022-01" db="EMBL/GenBank/DDBJ databases">
        <authorList>
            <person name="Won M."/>
            <person name="Kim S.-J."/>
            <person name="Kwon S.-W."/>
        </authorList>
    </citation>
    <scope>NUCLEOTIDE SEQUENCE [LARGE SCALE GENOMIC DNA]</scope>
    <source>
        <strain evidence="8 9">KCTC 23505</strain>
    </source>
</reference>
<dbReference type="Pfam" id="PF00355">
    <property type="entry name" value="Rieske"/>
    <property type="match status" value="1"/>
</dbReference>
<protein>
    <submittedName>
        <fullName evidence="8">Rieske (2Fe-2S) protein</fullName>
    </submittedName>
</protein>
<gene>
    <name evidence="8" type="ORF">L2A60_07135</name>
</gene>
<sequence length="534" mass="58137">MQWLDAITLERLDRSGKTIVRHDGGQILLIAADGAIFAVDNRCPHEGYPLAEGALDGCTLTCHWHHWKFDLASGRTLVGEDRLRHYPVRVRDGQVQIDLTPPDRNASRRRILDDLETALRTRRQGRILREAARYLAAGGDHLDLVRHAVAWAHERLEDGTTHAIAVTPDWLALAARPETTPAERLVALGEILGHIADDAFGQGLHPFADDADPKSRSWNPAAFLDAIETENEAAAIHLIRAAPRAGLAADDLRPILARAALNHYADFGHSLIYTIKTVDLIDTLGPGGAAPLLALLVRSLIRATREDLLPEFATYQTVLDAWGRARTDTPALAGASLRGKSVRRVLPIVAGWGARHPPEQIFEALVGEAAWMMLHANASLFDRTDVAPAQSVNWLDFTHAITFAEAGWRVAGETPALWPSILLQLACFIGRNAGFVDAAADASAHGQDDDRASLDRQYRAVFDHGRDRFIISAHVVKTLCAADAMATILPAQAHTLTAALNRFVAAPMKGRHALRAARQALDLIGPGANRIALI</sequence>
<evidence type="ECO:0000256" key="5">
    <source>
        <dbReference type="ARBA" id="ARBA00034078"/>
    </source>
</evidence>
<evidence type="ECO:0000259" key="7">
    <source>
        <dbReference type="PROSITE" id="PS51296"/>
    </source>
</evidence>
<evidence type="ECO:0000313" key="8">
    <source>
        <dbReference type="EMBL" id="MCF3946457.1"/>
    </source>
</evidence>
<evidence type="ECO:0000256" key="2">
    <source>
        <dbReference type="ARBA" id="ARBA00022723"/>
    </source>
</evidence>
<evidence type="ECO:0000256" key="4">
    <source>
        <dbReference type="ARBA" id="ARBA00023014"/>
    </source>
</evidence>
<evidence type="ECO:0000313" key="9">
    <source>
        <dbReference type="Proteomes" id="UP001521209"/>
    </source>
</evidence>
<feature type="domain" description="Rieske" evidence="7">
    <location>
        <begin position="3"/>
        <end position="97"/>
    </location>
</feature>
<keyword evidence="3" id="KW-0408">Iron</keyword>